<dbReference type="EMBL" id="WNUI01000056">
    <property type="protein sequence ID" value="MDZ4910050.1"/>
    <property type="molecule type" value="Genomic_DNA"/>
</dbReference>
<dbReference type="AlphaFoldDB" id="A0AAW9I514"/>
<gene>
    <name evidence="1" type="ORF">GNF68_13475</name>
</gene>
<sequence>MNKKKETFKITLSAEATNRLFTEYCRRVQAREKRFSKSSIVEDLIMELLPVSTSQFDINNITKEEK</sequence>
<dbReference type="RefSeq" id="WP_198621237.1">
    <property type="nucleotide sequence ID" value="NZ_JACOIF010000077.1"/>
</dbReference>
<organism evidence="1 2">
    <name type="scientific">Clostridium perfringens</name>
    <dbReference type="NCBI Taxonomy" id="1502"/>
    <lineage>
        <taxon>Bacteria</taxon>
        <taxon>Bacillati</taxon>
        <taxon>Bacillota</taxon>
        <taxon>Clostridia</taxon>
        <taxon>Eubacteriales</taxon>
        <taxon>Clostridiaceae</taxon>
        <taxon>Clostridium</taxon>
    </lineage>
</organism>
<reference evidence="1" key="1">
    <citation type="submission" date="2019-11" db="EMBL/GenBank/DDBJ databases">
        <title>Characterization of Clostridium perfringens isolates from swine manure treated agricultural soils.</title>
        <authorList>
            <person name="Wushke S.T."/>
        </authorList>
    </citation>
    <scope>NUCLEOTIDE SEQUENCE</scope>
    <source>
        <strain evidence="1">X94</strain>
    </source>
</reference>
<evidence type="ECO:0000313" key="1">
    <source>
        <dbReference type="EMBL" id="MDZ4910050.1"/>
    </source>
</evidence>
<proteinExistence type="predicted"/>
<evidence type="ECO:0000313" key="2">
    <source>
        <dbReference type="Proteomes" id="UP001288778"/>
    </source>
</evidence>
<dbReference type="Proteomes" id="UP001288778">
    <property type="component" value="Unassembled WGS sequence"/>
</dbReference>
<protein>
    <recommendedName>
        <fullName evidence="3">CopG family transcriptional regulator</fullName>
    </recommendedName>
</protein>
<name>A0AAW9I514_CLOPF</name>
<accession>A0AAW9I514</accession>
<comment type="caution">
    <text evidence="1">The sequence shown here is derived from an EMBL/GenBank/DDBJ whole genome shotgun (WGS) entry which is preliminary data.</text>
</comment>
<evidence type="ECO:0008006" key="3">
    <source>
        <dbReference type="Google" id="ProtNLM"/>
    </source>
</evidence>